<name>A0ABY4CCV2_9BACT</name>
<gene>
    <name evidence="2" type="ORF">MNR06_06210</name>
</gene>
<feature type="signal peptide" evidence="1">
    <location>
        <begin position="1"/>
        <end position="19"/>
    </location>
</feature>
<evidence type="ECO:0000313" key="3">
    <source>
        <dbReference type="Proteomes" id="UP000830116"/>
    </source>
</evidence>
<keyword evidence="3" id="KW-1185">Reference proteome</keyword>
<keyword evidence="1" id="KW-0732">Signal</keyword>
<evidence type="ECO:0000256" key="1">
    <source>
        <dbReference type="SAM" id="SignalP"/>
    </source>
</evidence>
<feature type="chain" id="PRO_5045425182" description="F5/8 type C domain-containing protein" evidence="1">
    <location>
        <begin position="20"/>
        <end position="547"/>
    </location>
</feature>
<sequence>MKKLFLFVLFFNFSQIGFAGSPPLPPKPPTSCTVLHPSELVWQRPDKSVWTGDCANKTAQGYGWYKFDLAKEGFADSRVEILIEFDQGRVANKYYYVIMYTDNEASFEGFAELGGYQVDLDSCLKISECTRTLEFLKSEVTEPIQPTNCLGQEVEEEHEDREGLIENQELLKTWAAEAAECAIAAVDRDADLSPTIKEEMDKFIQNFFPFTRAICQQNGRANEQCEIQQLRKLANLFRTIHYKHDLDKELASLHSSSDSLSEKCNDQSANNFNTCWTEEIEALEERIKLKNPTAGKYASQAFEALAYALAYLEANSGSRYMQQVSHLREELAWYVWDLVKSSRVPEPPAPQPQPKPQEEFPTKFTDMGQAKQIFHLAVQRTTDHMLQRVDREKNGAQNIKDGIALSMQQFKDNYDSYTTWMCIRKKALVIACVIYQYEKAVLSMSNFLKGTSIYKAAFPTSYTSFLYECGGNPNNRDHNRCWKRKIDELEQSVLRRHPNGGKAGAEALAGYAWAISYFDNWEGYSAAVTKNYEAMIFYLNEQASVAW</sequence>
<reference evidence="2" key="1">
    <citation type="submission" date="2022-03" db="EMBL/GenBank/DDBJ databases">
        <title>Genome Identification and Characterization of new species Bdellovibrio reynosense LBG001 sp. nov. from a Mexico soil sample.</title>
        <authorList>
            <person name="Camilli A."/>
            <person name="Ajao Y."/>
            <person name="Guo X."/>
        </authorList>
    </citation>
    <scope>NUCLEOTIDE SEQUENCE</scope>
    <source>
        <strain evidence="2">LBG001</strain>
    </source>
</reference>
<organism evidence="2 3">
    <name type="scientific">Bdellovibrio reynosensis</name>
    <dbReference type="NCBI Taxonomy" id="2835041"/>
    <lineage>
        <taxon>Bacteria</taxon>
        <taxon>Pseudomonadati</taxon>
        <taxon>Bdellovibrionota</taxon>
        <taxon>Bdellovibrionia</taxon>
        <taxon>Bdellovibrionales</taxon>
        <taxon>Pseudobdellovibrionaceae</taxon>
        <taxon>Bdellovibrio</taxon>
    </lineage>
</organism>
<dbReference type="RefSeq" id="WP_243540167.1">
    <property type="nucleotide sequence ID" value="NZ_CP093442.1"/>
</dbReference>
<dbReference type="Proteomes" id="UP000830116">
    <property type="component" value="Chromosome"/>
</dbReference>
<dbReference type="EMBL" id="CP093442">
    <property type="protein sequence ID" value="UOF02544.1"/>
    <property type="molecule type" value="Genomic_DNA"/>
</dbReference>
<accession>A0ABY4CCV2</accession>
<proteinExistence type="predicted"/>
<protein>
    <recommendedName>
        <fullName evidence="4">F5/8 type C domain-containing protein</fullName>
    </recommendedName>
</protein>
<evidence type="ECO:0000313" key="2">
    <source>
        <dbReference type="EMBL" id="UOF02544.1"/>
    </source>
</evidence>
<evidence type="ECO:0008006" key="4">
    <source>
        <dbReference type="Google" id="ProtNLM"/>
    </source>
</evidence>